<name>A0A382DR52_9ZZZZ</name>
<reference evidence="7" key="1">
    <citation type="submission" date="2018-05" db="EMBL/GenBank/DDBJ databases">
        <authorList>
            <person name="Lanie J.A."/>
            <person name="Ng W.-L."/>
            <person name="Kazmierczak K.M."/>
            <person name="Andrzejewski T.M."/>
            <person name="Davidsen T.M."/>
            <person name="Wayne K.J."/>
            <person name="Tettelin H."/>
            <person name="Glass J.I."/>
            <person name="Rusch D."/>
            <person name="Podicherti R."/>
            <person name="Tsui H.-C.T."/>
            <person name="Winkler M.E."/>
        </authorList>
    </citation>
    <scope>NUCLEOTIDE SEQUENCE</scope>
</reference>
<organism evidence="7">
    <name type="scientific">marine metagenome</name>
    <dbReference type="NCBI Taxonomy" id="408172"/>
    <lineage>
        <taxon>unclassified sequences</taxon>
        <taxon>metagenomes</taxon>
        <taxon>ecological metagenomes</taxon>
    </lineage>
</organism>
<evidence type="ECO:0000256" key="4">
    <source>
        <dbReference type="ARBA" id="ARBA00022801"/>
    </source>
</evidence>
<dbReference type="Pfam" id="PF03372">
    <property type="entry name" value="Exo_endo_phos"/>
    <property type="match status" value="1"/>
</dbReference>
<dbReference type="GO" id="GO:0046872">
    <property type="term" value="F:metal ion binding"/>
    <property type="evidence" value="ECO:0007669"/>
    <property type="project" value="UniProtKB-KW"/>
</dbReference>
<comment type="similarity">
    <text evidence="2">Belongs to the DNA repair enzymes AP/ExoA family.</text>
</comment>
<gene>
    <name evidence="7" type="ORF">METZ01_LOCUS193830</name>
</gene>
<dbReference type="InterPro" id="IPR020847">
    <property type="entry name" value="AP_endonuclease_F1_BS"/>
</dbReference>
<sequence>MKIASWNVNSIRVRIDHVRDWLEEQQPDVLGLQEIKMPNENFPLSDLEKSGYHSIVNGQKTYNGVALLTRNQPYHPTCDLPDYEDQQKRVVAATCRDIRVINIYVPNGQTVGSEKFEYKLEWLDALREFLATELQKHPRLVVFGDYNIAPEDRDVHEPDEWKGKVLCSDAERNKLRNIMDLGLVDSYRLFEQEENGFSWWDYRAGAFRRKRGLRIDLMLVSKSLAAACTASGIDPAPRRLDRPSDHAPVWAVFN</sequence>
<dbReference type="NCBIfam" id="TIGR00633">
    <property type="entry name" value="xth"/>
    <property type="match status" value="1"/>
</dbReference>
<feature type="domain" description="Endonuclease/exonuclease/phosphatase" evidence="6">
    <location>
        <begin position="4"/>
        <end position="246"/>
    </location>
</feature>
<keyword evidence="3" id="KW-0479">Metal-binding</keyword>
<evidence type="ECO:0000259" key="6">
    <source>
        <dbReference type="Pfam" id="PF03372"/>
    </source>
</evidence>
<accession>A0A382DR52</accession>
<keyword evidence="5" id="KW-0460">Magnesium</keyword>
<dbReference type="InterPro" id="IPR004808">
    <property type="entry name" value="AP_endonuc_1"/>
</dbReference>
<dbReference type="Gene3D" id="3.60.10.10">
    <property type="entry name" value="Endonuclease/exonuclease/phosphatase"/>
    <property type="match status" value="1"/>
</dbReference>
<comment type="cofactor">
    <cofactor evidence="1">
        <name>Mg(2+)</name>
        <dbReference type="ChEBI" id="CHEBI:18420"/>
    </cofactor>
</comment>
<protein>
    <recommendedName>
        <fullName evidence="6">Endonuclease/exonuclease/phosphatase domain-containing protein</fullName>
    </recommendedName>
</protein>
<dbReference type="SUPFAM" id="SSF56219">
    <property type="entry name" value="DNase I-like"/>
    <property type="match status" value="1"/>
</dbReference>
<proteinExistence type="inferred from homology"/>
<dbReference type="NCBIfam" id="TIGR00195">
    <property type="entry name" value="exoDNase_III"/>
    <property type="match status" value="1"/>
</dbReference>
<dbReference type="PANTHER" id="PTHR43250:SF2">
    <property type="entry name" value="EXODEOXYRIBONUCLEASE III"/>
    <property type="match status" value="1"/>
</dbReference>
<evidence type="ECO:0000256" key="3">
    <source>
        <dbReference type="ARBA" id="ARBA00022723"/>
    </source>
</evidence>
<dbReference type="EMBL" id="UINC01040714">
    <property type="protein sequence ID" value="SVB40976.1"/>
    <property type="molecule type" value="Genomic_DNA"/>
</dbReference>
<evidence type="ECO:0000256" key="5">
    <source>
        <dbReference type="ARBA" id="ARBA00022842"/>
    </source>
</evidence>
<keyword evidence="4" id="KW-0378">Hydrolase</keyword>
<dbReference type="AlphaFoldDB" id="A0A382DR52"/>
<dbReference type="GO" id="GO:0003677">
    <property type="term" value="F:DNA binding"/>
    <property type="evidence" value="ECO:0007669"/>
    <property type="project" value="InterPro"/>
</dbReference>
<dbReference type="GO" id="GO:0006281">
    <property type="term" value="P:DNA repair"/>
    <property type="evidence" value="ECO:0007669"/>
    <property type="project" value="InterPro"/>
</dbReference>
<dbReference type="PANTHER" id="PTHR43250">
    <property type="entry name" value="EXODEOXYRIBONUCLEASE III"/>
    <property type="match status" value="1"/>
</dbReference>
<dbReference type="PROSITE" id="PS00726">
    <property type="entry name" value="AP_NUCLEASE_F1_1"/>
    <property type="match status" value="1"/>
</dbReference>
<dbReference type="GO" id="GO:0004519">
    <property type="term" value="F:endonuclease activity"/>
    <property type="evidence" value="ECO:0007669"/>
    <property type="project" value="InterPro"/>
</dbReference>
<dbReference type="InterPro" id="IPR005135">
    <property type="entry name" value="Endo/exonuclease/phosphatase"/>
</dbReference>
<evidence type="ECO:0000256" key="2">
    <source>
        <dbReference type="ARBA" id="ARBA00007092"/>
    </source>
</evidence>
<dbReference type="GO" id="GO:0008311">
    <property type="term" value="F:double-stranded DNA 3'-5' DNA exonuclease activity"/>
    <property type="evidence" value="ECO:0007669"/>
    <property type="project" value="InterPro"/>
</dbReference>
<dbReference type="PROSITE" id="PS51435">
    <property type="entry name" value="AP_NUCLEASE_F1_4"/>
    <property type="match status" value="1"/>
</dbReference>
<dbReference type="InterPro" id="IPR036691">
    <property type="entry name" value="Endo/exonu/phosph_ase_sf"/>
</dbReference>
<dbReference type="InterPro" id="IPR037493">
    <property type="entry name" value="ExoIII-like"/>
</dbReference>
<dbReference type="CDD" id="cd09086">
    <property type="entry name" value="ExoIII-like_AP-endo"/>
    <property type="match status" value="1"/>
</dbReference>
<evidence type="ECO:0000256" key="1">
    <source>
        <dbReference type="ARBA" id="ARBA00001946"/>
    </source>
</evidence>
<evidence type="ECO:0000313" key="7">
    <source>
        <dbReference type="EMBL" id="SVB40976.1"/>
    </source>
</evidence>